<dbReference type="Proteomes" id="UP000785679">
    <property type="component" value="Unassembled WGS sequence"/>
</dbReference>
<evidence type="ECO:0000313" key="1">
    <source>
        <dbReference type="EMBL" id="TNV80509.1"/>
    </source>
</evidence>
<gene>
    <name evidence="1" type="ORF">FGO68_gene2718</name>
</gene>
<accession>A0A8J8T371</accession>
<evidence type="ECO:0000313" key="2">
    <source>
        <dbReference type="Proteomes" id="UP000785679"/>
    </source>
</evidence>
<keyword evidence="2" id="KW-1185">Reference proteome</keyword>
<comment type="caution">
    <text evidence="1">The sequence shown here is derived from an EMBL/GenBank/DDBJ whole genome shotgun (WGS) entry which is preliminary data.</text>
</comment>
<organism evidence="1 2">
    <name type="scientific">Halteria grandinella</name>
    <dbReference type="NCBI Taxonomy" id="5974"/>
    <lineage>
        <taxon>Eukaryota</taxon>
        <taxon>Sar</taxon>
        <taxon>Alveolata</taxon>
        <taxon>Ciliophora</taxon>
        <taxon>Intramacronucleata</taxon>
        <taxon>Spirotrichea</taxon>
        <taxon>Stichotrichia</taxon>
        <taxon>Sporadotrichida</taxon>
        <taxon>Halteriidae</taxon>
        <taxon>Halteria</taxon>
    </lineage>
</organism>
<name>A0A8J8T371_HALGN</name>
<dbReference type="AlphaFoldDB" id="A0A8J8T371"/>
<dbReference type="EMBL" id="RRYP01007425">
    <property type="protein sequence ID" value="TNV80509.1"/>
    <property type="molecule type" value="Genomic_DNA"/>
</dbReference>
<reference evidence="1" key="1">
    <citation type="submission" date="2019-06" db="EMBL/GenBank/DDBJ databases">
        <authorList>
            <person name="Zheng W."/>
        </authorList>
    </citation>
    <scope>NUCLEOTIDE SEQUENCE</scope>
    <source>
        <strain evidence="1">QDHG01</strain>
    </source>
</reference>
<proteinExistence type="predicted"/>
<protein>
    <submittedName>
        <fullName evidence="1">Uncharacterized protein</fullName>
    </submittedName>
</protein>
<sequence length="85" mass="9860">MRYQMPFKSTTVDEYSIFKVFAQFKQTDLNFPKCIPQHRIFNISIKGQQMQGISLPQVRIDPRCKLFGDGSNHNSACLILFADFL</sequence>